<dbReference type="SUPFAM" id="SSF52540">
    <property type="entry name" value="P-loop containing nucleoside triphosphate hydrolases"/>
    <property type="match status" value="1"/>
</dbReference>
<evidence type="ECO:0000256" key="2">
    <source>
        <dbReference type="ARBA" id="ARBA00022821"/>
    </source>
</evidence>
<dbReference type="InterPro" id="IPR044974">
    <property type="entry name" value="Disease_R_plants"/>
</dbReference>
<feature type="non-terminal residue" evidence="5">
    <location>
        <position position="1"/>
    </location>
</feature>
<dbReference type="InterPro" id="IPR042197">
    <property type="entry name" value="Apaf_helical"/>
</dbReference>
<feature type="domain" description="Disease resistance protein winged helix" evidence="3">
    <location>
        <begin position="72"/>
        <end position="141"/>
    </location>
</feature>
<organism evidence="5 6">
    <name type="scientific">Mucuna pruriens</name>
    <name type="common">Velvet bean</name>
    <name type="synonym">Dolichos pruriens</name>
    <dbReference type="NCBI Taxonomy" id="157652"/>
    <lineage>
        <taxon>Eukaryota</taxon>
        <taxon>Viridiplantae</taxon>
        <taxon>Streptophyta</taxon>
        <taxon>Embryophyta</taxon>
        <taxon>Tracheophyta</taxon>
        <taxon>Spermatophyta</taxon>
        <taxon>Magnoliopsida</taxon>
        <taxon>eudicotyledons</taxon>
        <taxon>Gunneridae</taxon>
        <taxon>Pentapetalae</taxon>
        <taxon>rosids</taxon>
        <taxon>fabids</taxon>
        <taxon>Fabales</taxon>
        <taxon>Fabaceae</taxon>
        <taxon>Papilionoideae</taxon>
        <taxon>50 kb inversion clade</taxon>
        <taxon>NPAAA clade</taxon>
        <taxon>indigoferoid/millettioid clade</taxon>
        <taxon>Phaseoleae</taxon>
        <taxon>Mucuna</taxon>
    </lineage>
</organism>
<sequence length="778" mass="89802">MKIVKKCKGLPLALETIGSLLYTKSSVSEWESVLISEIWDLPKEDSKIIPALFLSYYHLPSHLKRCFAYCALFPKDYEFDKESLVLLWMAENFLHPQQNKSPEEVGEQYFNDLLSRSFFQQSNEWHYKWTFVMHDLLNDLAKFVSGDICFRFGVDKPEGIPKIRHFLFVTDDDQSANEFGNLCYPKSLRTYMHMHQRVLDGEISGIHDLFPKFKFLRVLSLTHWPDLEEVPDFVGNLKLLRSLDLSNSRIRKLPDSTCFLYSLQVLKLNNCEYLEELPLNLHKLTNLHRLELVYTDLKKVPMHLGKLKNLQVLMTSFRVGKSRESGIQQLGKLNLRGSLAIEDLQNIVNPVDALAADLKNKKYLLDLVLEWNQNQNLEEDSAKEREVLDNLQPFRHLEYLSINNYGGTQFPSWLDNSLSNLVSLTLKNCKYCVCLPPLGLLPLLKHLTITGLDSIVRIDTDFHGSISSSFTSLETLKFEDMKEWEEWNCKDVTGAFPRIHSLSIQRCPKFKWNLPQQLFHLKNLKFDGNEPFVIFSNCMIPDLGSWNLQPDYHRSTLKRLVIKENTMEVSLLERIGHLIFDASLGYLHIYSSPKVNIPMDRCFDFLVEVEIKNSCESLTTFPLDFFPKLSKLALEVEFSGGGLPSNLKEMELLYCSKLFDSMKGVLGANNSVKTLSISGMDMESFPDEGLLPLSLTSLEIYFFMCLERLDYKGLCQLNSLEELLLSKCEILSCLPEEGLPKSISTIRIWNCRLLKPRLKKPEGEDWKKIAHIENIDVD</sequence>
<keyword evidence="6" id="KW-1185">Reference proteome</keyword>
<comment type="caution">
    <text evidence="5">The sequence shown here is derived from an EMBL/GenBank/DDBJ whole genome shotgun (WGS) entry which is preliminary data.</text>
</comment>
<evidence type="ECO:0000313" key="6">
    <source>
        <dbReference type="Proteomes" id="UP000257109"/>
    </source>
</evidence>
<dbReference type="Pfam" id="PF25019">
    <property type="entry name" value="LRR_R13L1-DRL21"/>
    <property type="match status" value="1"/>
</dbReference>
<evidence type="ECO:0000259" key="3">
    <source>
        <dbReference type="Pfam" id="PF23559"/>
    </source>
</evidence>
<dbReference type="FunFam" id="1.10.10.10:FF:000322">
    <property type="entry name" value="Probable disease resistance protein At1g63360"/>
    <property type="match status" value="1"/>
</dbReference>
<dbReference type="AlphaFoldDB" id="A0A371FEP3"/>
<dbReference type="InterPro" id="IPR036388">
    <property type="entry name" value="WH-like_DNA-bd_sf"/>
</dbReference>
<dbReference type="PANTHER" id="PTHR23155">
    <property type="entry name" value="DISEASE RESISTANCE PROTEIN RP"/>
    <property type="match status" value="1"/>
</dbReference>
<dbReference type="Pfam" id="PF23559">
    <property type="entry name" value="WHD_DRP"/>
    <property type="match status" value="1"/>
</dbReference>
<evidence type="ECO:0000259" key="4">
    <source>
        <dbReference type="Pfam" id="PF25019"/>
    </source>
</evidence>
<dbReference type="Gene3D" id="3.80.10.10">
    <property type="entry name" value="Ribonuclease Inhibitor"/>
    <property type="match status" value="2"/>
</dbReference>
<evidence type="ECO:0000313" key="5">
    <source>
        <dbReference type="EMBL" id="RDX76757.1"/>
    </source>
</evidence>
<dbReference type="InterPro" id="IPR058922">
    <property type="entry name" value="WHD_DRP"/>
</dbReference>
<keyword evidence="2" id="KW-0611">Plant defense</keyword>
<dbReference type="InterPro" id="IPR056789">
    <property type="entry name" value="LRR_R13L1-DRL21"/>
</dbReference>
<name>A0A371FEP3_MUCPR</name>
<dbReference type="OrthoDB" id="1733640at2759"/>
<dbReference type="InterPro" id="IPR027417">
    <property type="entry name" value="P-loop_NTPase"/>
</dbReference>
<gene>
    <name evidence="5" type="primary">RPPL1</name>
    <name evidence="5" type="ORF">CR513_43214</name>
</gene>
<reference evidence="5" key="1">
    <citation type="submission" date="2018-05" db="EMBL/GenBank/DDBJ databases">
        <title>Draft genome of Mucuna pruriens seed.</title>
        <authorList>
            <person name="Nnadi N.E."/>
            <person name="Vos R."/>
            <person name="Hasami M.H."/>
            <person name="Devisetty U.K."/>
            <person name="Aguiy J.C."/>
        </authorList>
    </citation>
    <scope>NUCLEOTIDE SEQUENCE [LARGE SCALE GENOMIC DNA]</scope>
    <source>
        <strain evidence="5">JCA_2017</strain>
    </source>
</reference>
<evidence type="ECO:0000256" key="1">
    <source>
        <dbReference type="ARBA" id="ARBA00022737"/>
    </source>
</evidence>
<feature type="domain" description="R13L1/DRL21-like LRR repeat region" evidence="4">
    <location>
        <begin position="327"/>
        <end position="451"/>
    </location>
</feature>
<dbReference type="PRINTS" id="PR00364">
    <property type="entry name" value="DISEASERSIST"/>
</dbReference>
<dbReference type="PANTHER" id="PTHR23155:SF1221">
    <property type="entry name" value="OS11G0481150 PROTEIN"/>
    <property type="match status" value="1"/>
</dbReference>
<dbReference type="GO" id="GO:0043531">
    <property type="term" value="F:ADP binding"/>
    <property type="evidence" value="ECO:0007669"/>
    <property type="project" value="InterPro"/>
</dbReference>
<proteinExistence type="predicted"/>
<dbReference type="InterPro" id="IPR032675">
    <property type="entry name" value="LRR_dom_sf"/>
</dbReference>
<dbReference type="Gene3D" id="1.10.10.10">
    <property type="entry name" value="Winged helix-like DNA-binding domain superfamily/Winged helix DNA-binding domain"/>
    <property type="match status" value="1"/>
</dbReference>
<keyword evidence="1" id="KW-0677">Repeat</keyword>
<dbReference type="GO" id="GO:0098542">
    <property type="term" value="P:defense response to other organism"/>
    <property type="evidence" value="ECO:0007669"/>
    <property type="project" value="TreeGrafter"/>
</dbReference>
<dbReference type="EMBL" id="QJKJ01009395">
    <property type="protein sequence ID" value="RDX76757.1"/>
    <property type="molecule type" value="Genomic_DNA"/>
</dbReference>
<accession>A0A371FEP3</accession>
<dbReference type="Proteomes" id="UP000257109">
    <property type="component" value="Unassembled WGS sequence"/>
</dbReference>
<dbReference type="SUPFAM" id="SSF52058">
    <property type="entry name" value="L domain-like"/>
    <property type="match status" value="2"/>
</dbReference>
<protein>
    <submittedName>
        <fullName evidence="5">Disease resistance RPP13-like protein 1</fullName>
    </submittedName>
</protein>
<dbReference type="Gene3D" id="1.10.8.430">
    <property type="entry name" value="Helical domain of apoptotic protease-activating factors"/>
    <property type="match status" value="1"/>
</dbReference>